<evidence type="ECO:0000313" key="3">
    <source>
        <dbReference type="Proteomes" id="UP000287651"/>
    </source>
</evidence>
<evidence type="ECO:0000256" key="1">
    <source>
        <dbReference type="SAM" id="MobiDB-lite"/>
    </source>
</evidence>
<dbReference type="AlphaFoldDB" id="A0A426ZLL1"/>
<organism evidence="2 3">
    <name type="scientific">Ensete ventricosum</name>
    <name type="common">Abyssinian banana</name>
    <name type="synonym">Musa ensete</name>
    <dbReference type="NCBI Taxonomy" id="4639"/>
    <lineage>
        <taxon>Eukaryota</taxon>
        <taxon>Viridiplantae</taxon>
        <taxon>Streptophyta</taxon>
        <taxon>Embryophyta</taxon>
        <taxon>Tracheophyta</taxon>
        <taxon>Spermatophyta</taxon>
        <taxon>Magnoliopsida</taxon>
        <taxon>Liliopsida</taxon>
        <taxon>Zingiberales</taxon>
        <taxon>Musaceae</taxon>
        <taxon>Ensete</taxon>
    </lineage>
</organism>
<feature type="region of interest" description="Disordered" evidence="1">
    <location>
        <begin position="1"/>
        <end position="21"/>
    </location>
</feature>
<proteinExistence type="predicted"/>
<reference evidence="2 3" key="1">
    <citation type="journal article" date="2014" name="Agronomy (Basel)">
        <title>A Draft Genome Sequence for Ensete ventricosum, the Drought-Tolerant Tree Against Hunger.</title>
        <authorList>
            <person name="Harrison J."/>
            <person name="Moore K.A."/>
            <person name="Paszkiewicz K."/>
            <person name="Jones T."/>
            <person name="Grant M."/>
            <person name="Ambacheew D."/>
            <person name="Muzemil S."/>
            <person name="Studholme D.J."/>
        </authorList>
    </citation>
    <scope>NUCLEOTIDE SEQUENCE [LARGE SCALE GENOMIC DNA]</scope>
</reference>
<dbReference type="EMBL" id="AMZH03006028">
    <property type="protein sequence ID" value="RRT64860.1"/>
    <property type="molecule type" value="Genomic_DNA"/>
</dbReference>
<dbReference type="Proteomes" id="UP000287651">
    <property type="component" value="Unassembled WGS sequence"/>
</dbReference>
<sequence>MASATTIREHQVDQVKASPGAGGFGISQVSSGVSDPSRGLLHSPRVLGLAEKPREDRSNACLPYCSPILSSPRSKTQSSQIKRKLGHLLSARFASSTLRLLVGFERGRGYGCGGGRSGVKTGTSTSGSRPAYLHSPLMWVHLNTVSPRNPDSCHG</sequence>
<comment type="caution">
    <text evidence="2">The sequence shown here is derived from an EMBL/GenBank/DDBJ whole genome shotgun (WGS) entry which is preliminary data.</text>
</comment>
<evidence type="ECO:0000313" key="2">
    <source>
        <dbReference type="EMBL" id="RRT64860.1"/>
    </source>
</evidence>
<accession>A0A426ZLL1</accession>
<name>A0A426ZLL1_ENSVE</name>
<protein>
    <submittedName>
        <fullName evidence="2">Uncharacterized protein</fullName>
    </submittedName>
</protein>
<gene>
    <name evidence="2" type="ORF">B296_00037568</name>
</gene>